<evidence type="ECO:0000313" key="4">
    <source>
        <dbReference type="EMBL" id="CEM33756.1"/>
    </source>
</evidence>
<reference evidence="4" key="1">
    <citation type="submission" date="2014-11" db="EMBL/GenBank/DDBJ databases">
        <authorList>
            <person name="Otto D Thomas"/>
            <person name="Naeem Raeece"/>
        </authorList>
    </citation>
    <scope>NUCLEOTIDE SEQUENCE</scope>
</reference>
<gene>
    <name evidence="4" type="ORF">Cvel_23232</name>
</gene>
<dbReference type="VEuPathDB" id="CryptoDB:Cvel_23232"/>
<feature type="compositionally biased region" description="Acidic residues" evidence="3">
    <location>
        <begin position="699"/>
        <end position="740"/>
    </location>
</feature>
<feature type="compositionally biased region" description="Basic and acidic residues" evidence="3">
    <location>
        <begin position="659"/>
        <end position="668"/>
    </location>
</feature>
<feature type="region of interest" description="Disordered" evidence="3">
    <location>
        <begin position="649"/>
        <end position="740"/>
    </location>
</feature>
<dbReference type="InterPro" id="IPR015943">
    <property type="entry name" value="WD40/YVTN_repeat-like_dom_sf"/>
</dbReference>
<name>A0A0G4GSV0_9ALVE</name>
<comment type="subcellular location">
    <subcellularLocation>
        <location evidence="1">Nucleus</location>
    </subcellularLocation>
</comment>
<dbReference type="InterPro" id="IPR036322">
    <property type="entry name" value="WD40_repeat_dom_sf"/>
</dbReference>
<protein>
    <recommendedName>
        <fullName evidence="5">Small-subunit processome Utp12 domain-containing protein</fullName>
    </recommendedName>
</protein>
<dbReference type="GO" id="GO:0000462">
    <property type="term" value="P:maturation of SSU-rRNA from tricistronic rRNA transcript (SSU-rRNA, 5.8S rRNA, LSU-rRNA)"/>
    <property type="evidence" value="ECO:0007669"/>
    <property type="project" value="TreeGrafter"/>
</dbReference>
<dbReference type="InterPro" id="IPR052414">
    <property type="entry name" value="U3_snoRNA-assoc_WDR"/>
</dbReference>
<organism evidence="4">
    <name type="scientific">Chromera velia CCMP2878</name>
    <dbReference type="NCBI Taxonomy" id="1169474"/>
    <lineage>
        <taxon>Eukaryota</taxon>
        <taxon>Sar</taxon>
        <taxon>Alveolata</taxon>
        <taxon>Colpodellida</taxon>
        <taxon>Chromeraceae</taxon>
        <taxon>Chromera</taxon>
    </lineage>
</organism>
<accession>A0A0G4GSV0</accession>
<dbReference type="Gene3D" id="2.130.10.10">
    <property type="entry name" value="YVTN repeat-like/Quinoprotein amine dehydrogenase"/>
    <property type="match status" value="1"/>
</dbReference>
<dbReference type="GO" id="GO:0005730">
    <property type="term" value="C:nucleolus"/>
    <property type="evidence" value="ECO:0007669"/>
    <property type="project" value="TreeGrafter"/>
</dbReference>
<dbReference type="EMBL" id="CDMZ01001515">
    <property type="protein sequence ID" value="CEM33756.1"/>
    <property type="molecule type" value="Genomic_DNA"/>
</dbReference>
<evidence type="ECO:0000256" key="2">
    <source>
        <dbReference type="ARBA" id="ARBA00023242"/>
    </source>
</evidence>
<sequence length="740" mass="80304">MAGVPTVSFSPGGHYFLTIVGRNQFRVLSADPREKPPKSILEGQELGKVFVTSAWSLPQDGDTWSESLLLLGTATGDVMCFDLDRGKSVFQTDMGVDLFSMSTSRPRKAVLVARATGAANPSDVAQIDELFLTDGKKISSGRASMTFGLSAKEIFCTACSPDGTLLAVAHPGVARIWDVVERKHMCEIRGVPADCMQLCFSLKADLLALCMATSKVAVFHLRNREDERGMMVNDFPAFLLTDHQEILSIALVALRARKTGGKDGGHLAVGLTSGGRVVFWALPSLTDSAGASGPGKSKTKPKKTLTLGPILELVAPDDVTPETRIAKITARNPQATIAFQVPMSVKAPKGLEEEEGGKKGVPFSIPVRLARGVPVNPHFQDVTAEMTLPFPKGPRQEVETVTLRHVQPRDAGAFSVQVNESLQQEKAAAVQREKRRIAGAGLSAAAFDARAALASSRLGPHLAPSEGETGEPTDGGHSAAVQNLLVCLKAHSVRKKKTKEKGLLTEGKEKGRGAALEAGSAGSLLTVLRQALRTNDGGLWNAAVQSRGEVIGKTVDELSSEEVKTFTLGLIQSMHKSPLTFHSRFPWLREILRRNFLVFAQNPQIKSALETAVAQARLRLSCREPLERVVAKMRAVQLDGHTRALAASERQRRFAKSTESVHSRRESEEAVMALALQREAEAQEDETRKRKRFGGRLGEDEEEDSDSSEEEEEDDEDDEDDDDEDLMGFADDEDLDELMM</sequence>
<keyword evidence="2" id="KW-0539">Nucleus</keyword>
<evidence type="ECO:0008006" key="5">
    <source>
        <dbReference type="Google" id="ProtNLM"/>
    </source>
</evidence>
<feature type="compositionally biased region" description="Basic and acidic residues" evidence="3">
    <location>
        <begin position="678"/>
        <end position="688"/>
    </location>
</feature>
<proteinExistence type="predicted"/>
<dbReference type="AlphaFoldDB" id="A0A0G4GSV0"/>
<evidence type="ECO:0000256" key="1">
    <source>
        <dbReference type="ARBA" id="ARBA00004123"/>
    </source>
</evidence>
<dbReference type="PANTHER" id="PTHR44267:SF1">
    <property type="entry name" value="WD REPEAT-CONTAINING PROTEIN 43"/>
    <property type="match status" value="1"/>
</dbReference>
<evidence type="ECO:0000256" key="3">
    <source>
        <dbReference type="SAM" id="MobiDB-lite"/>
    </source>
</evidence>
<dbReference type="SUPFAM" id="SSF50978">
    <property type="entry name" value="WD40 repeat-like"/>
    <property type="match status" value="1"/>
</dbReference>
<dbReference type="PANTHER" id="PTHR44267">
    <property type="entry name" value="WD REPEAT-CONTAINING PROTEIN 43"/>
    <property type="match status" value="1"/>
</dbReference>